<dbReference type="GO" id="GO:0003824">
    <property type="term" value="F:catalytic activity"/>
    <property type="evidence" value="ECO:0007669"/>
    <property type="project" value="InterPro"/>
</dbReference>
<dbReference type="PANTHER" id="PTHR42942">
    <property type="entry name" value="6-O-METHYLGUANINE DNA METHYLTRANSFERASE"/>
    <property type="match status" value="1"/>
</dbReference>
<accession>A0A1V6PFH0</accession>
<proteinExistence type="predicted"/>
<dbReference type="Proteomes" id="UP000191522">
    <property type="component" value="Unassembled WGS sequence"/>
</dbReference>
<organism evidence="4 5">
    <name type="scientific">Penicillium decumbens</name>
    <dbReference type="NCBI Taxonomy" id="69771"/>
    <lineage>
        <taxon>Eukaryota</taxon>
        <taxon>Fungi</taxon>
        <taxon>Dikarya</taxon>
        <taxon>Ascomycota</taxon>
        <taxon>Pezizomycotina</taxon>
        <taxon>Eurotiomycetes</taxon>
        <taxon>Eurotiomycetidae</taxon>
        <taxon>Eurotiales</taxon>
        <taxon>Aspergillaceae</taxon>
        <taxon>Penicillium</taxon>
    </lineage>
</organism>
<evidence type="ECO:0000256" key="2">
    <source>
        <dbReference type="SAM" id="MobiDB-lite"/>
    </source>
</evidence>
<feature type="domain" description="Methylated-DNA-[protein]-cysteine S-methyltransferase DNA binding" evidence="3">
    <location>
        <begin position="11"/>
        <end position="98"/>
    </location>
</feature>
<dbReference type="InterPro" id="IPR014048">
    <property type="entry name" value="MethylDNA_cys_MeTrfase_DNA-bd"/>
</dbReference>
<gene>
    <name evidence="4" type="ORF">PENDEC_c006G06566</name>
</gene>
<keyword evidence="1" id="KW-0227">DNA damage</keyword>
<evidence type="ECO:0000313" key="4">
    <source>
        <dbReference type="EMBL" id="OQD75744.1"/>
    </source>
</evidence>
<comment type="caution">
    <text evidence="4">The sequence shown here is derived from an EMBL/GenBank/DDBJ whole genome shotgun (WGS) entry which is preliminary data.</text>
</comment>
<protein>
    <recommendedName>
        <fullName evidence="3">Methylated-DNA-[protein]-cysteine S-methyltransferase DNA binding domain-containing protein</fullName>
    </recommendedName>
</protein>
<name>A0A1V6PFH0_PENDC</name>
<reference evidence="5" key="1">
    <citation type="journal article" date="2017" name="Nat. Microbiol.">
        <title>Global analysis of biosynthetic gene clusters reveals vast potential of secondary metabolite production in Penicillium species.</title>
        <authorList>
            <person name="Nielsen J.C."/>
            <person name="Grijseels S."/>
            <person name="Prigent S."/>
            <person name="Ji B."/>
            <person name="Dainat J."/>
            <person name="Nielsen K.F."/>
            <person name="Frisvad J.C."/>
            <person name="Workman M."/>
            <person name="Nielsen J."/>
        </authorList>
    </citation>
    <scope>NUCLEOTIDE SEQUENCE [LARGE SCALE GENOMIC DNA]</scope>
    <source>
        <strain evidence="5">IBT 11843</strain>
    </source>
</reference>
<dbReference type="InterPro" id="IPR052520">
    <property type="entry name" value="ATL_DNA_repair"/>
</dbReference>
<dbReference type="Gene3D" id="1.10.10.10">
    <property type="entry name" value="Winged helix-like DNA-binding domain superfamily/Winged helix DNA-binding domain"/>
    <property type="match status" value="1"/>
</dbReference>
<dbReference type="GO" id="GO:0006281">
    <property type="term" value="P:DNA repair"/>
    <property type="evidence" value="ECO:0007669"/>
    <property type="project" value="InterPro"/>
</dbReference>
<dbReference type="EMBL" id="MDYL01000006">
    <property type="protein sequence ID" value="OQD75744.1"/>
    <property type="molecule type" value="Genomic_DNA"/>
</dbReference>
<keyword evidence="5" id="KW-1185">Reference proteome</keyword>
<dbReference type="OrthoDB" id="2548197at2759"/>
<dbReference type="InterPro" id="IPR036217">
    <property type="entry name" value="MethylDNA_cys_MeTrfase_DNAb"/>
</dbReference>
<evidence type="ECO:0000313" key="5">
    <source>
        <dbReference type="Proteomes" id="UP000191522"/>
    </source>
</evidence>
<feature type="region of interest" description="Disordered" evidence="2">
    <location>
        <begin position="119"/>
        <end position="138"/>
    </location>
</feature>
<dbReference type="OMA" id="DEAEWWF"/>
<dbReference type="PANTHER" id="PTHR42942:SF1">
    <property type="entry name" value="ALKYLTRANSFERASE-LIKE PROTEIN 1"/>
    <property type="match status" value="1"/>
</dbReference>
<evidence type="ECO:0000259" key="3">
    <source>
        <dbReference type="Pfam" id="PF01035"/>
    </source>
</evidence>
<dbReference type="AlphaFoldDB" id="A0A1V6PFH0"/>
<dbReference type="STRING" id="69771.A0A1V6PFH0"/>
<evidence type="ECO:0000256" key="1">
    <source>
        <dbReference type="ARBA" id="ARBA00022763"/>
    </source>
</evidence>
<dbReference type="InterPro" id="IPR036388">
    <property type="entry name" value="WH-like_DNA-bd_sf"/>
</dbReference>
<dbReference type="CDD" id="cd06445">
    <property type="entry name" value="ATase"/>
    <property type="match status" value="1"/>
</dbReference>
<sequence>MARSEEAEAWANAVYAAIQEVPYGKVTSYGHIALLLGQPQRPRQVGVCLKHLPDPESGLHYNSATVPWQRVINSKGMISHRGPGSAERQAEALRVEGVEVRSESMGEFHVDFPRYGWFPKHLPSEEREGVTGDEDESE</sequence>
<dbReference type="SUPFAM" id="SSF46767">
    <property type="entry name" value="Methylated DNA-protein cysteine methyltransferase, C-terminal domain"/>
    <property type="match status" value="1"/>
</dbReference>
<dbReference type="Pfam" id="PF01035">
    <property type="entry name" value="DNA_binding_1"/>
    <property type="match status" value="1"/>
</dbReference>